<dbReference type="EMBL" id="JAKCXM010001906">
    <property type="protein sequence ID" value="KAJ0390584.1"/>
    <property type="molecule type" value="Genomic_DNA"/>
</dbReference>
<accession>A0AAD5L733</accession>
<name>A0AAD5L733_PYTIN</name>
<dbReference type="AlphaFoldDB" id="A0AAD5L733"/>
<dbReference type="Proteomes" id="UP001209570">
    <property type="component" value="Unassembled WGS sequence"/>
</dbReference>
<evidence type="ECO:0000313" key="2">
    <source>
        <dbReference type="Proteomes" id="UP001209570"/>
    </source>
</evidence>
<gene>
    <name evidence="1" type="ORF">P43SY_012073</name>
</gene>
<sequence>MEYIEKAVSAAGSVAAAMPEGTRTVVGCTAAGLAAVPLVATGAGLLVPTAMSYFGTVVSGVGTIHAAGGVAATLQYTAATYATTSAAAMGGAAGAAVGATVETAKRLFGN</sequence>
<proteinExistence type="predicted"/>
<comment type="caution">
    <text evidence="1">The sequence shown here is derived from an EMBL/GenBank/DDBJ whole genome shotgun (WGS) entry which is preliminary data.</text>
</comment>
<protein>
    <submittedName>
        <fullName evidence="1">Uncharacterized protein</fullName>
    </submittedName>
</protein>
<keyword evidence="2" id="KW-1185">Reference proteome</keyword>
<organism evidence="1 2">
    <name type="scientific">Pythium insidiosum</name>
    <name type="common">Pythiosis disease agent</name>
    <dbReference type="NCBI Taxonomy" id="114742"/>
    <lineage>
        <taxon>Eukaryota</taxon>
        <taxon>Sar</taxon>
        <taxon>Stramenopiles</taxon>
        <taxon>Oomycota</taxon>
        <taxon>Peronosporomycetes</taxon>
        <taxon>Pythiales</taxon>
        <taxon>Pythiaceae</taxon>
        <taxon>Pythium</taxon>
    </lineage>
</organism>
<evidence type="ECO:0000313" key="1">
    <source>
        <dbReference type="EMBL" id="KAJ0390584.1"/>
    </source>
</evidence>
<reference evidence="1" key="1">
    <citation type="submission" date="2021-12" db="EMBL/GenBank/DDBJ databases">
        <title>Prjna785345.</title>
        <authorList>
            <person name="Rujirawat T."/>
            <person name="Krajaejun T."/>
        </authorList>
    </citation>
    <scope>NUCLEOTIDE SEQUENCE</scope>
    <source>
        <strain evidence="1">Pi057C3</strain>
    </source>
</reference>